<dbReference type="EMBL" id="JASBWS010000076">
    <property type="protein sequence ID" value="KAJ9100323.1"/>
    <property type="molecule type" value="Genomic_DNA"/>
</dbReference>
<proteinExistence type="predicted"/>
<gene>
    <name evidence="1" type="ORF">QFC20_005455</name>
</gene>
<name>A0ACC2VML9_9TREE</name>
<comment type="caution">
    <text evidence="1">The sequence shown here is derived from an EMBL/GenBank/DDBJ whole genome shotgun (WGS) entry which is preliminary data.</text>
</comment>
<dbReference type="Proteomes" id="UP001230649">
    <property type="component" value="Unassembled WGS sequence"/>
</dbReference>
<evidence type="ECO:0000313" key="1">
    <source>
        <dbReference type="EMBL" id="KAJ9100323.1"/>
    </source>
</evidence>
<evidence type="ECO:0000313" key="2">
    <source>
        <dbReference type="Proteomes" id="UP001230649"/>
    </source>
</evidence>
<keyword evidence="2" id="KW-1185">Reference proteome</keyword>
<accession>A0ACC2VML9</accession>
<sequence>MSNLYSTEPATTGKVIVETTLGEIEASLFLVVNTIELWCKEAPKACRNFLALVMEGYYDGVIFHRIVPNFIAQTGDPSGTGMGGESCYGEPFENETHSRLKFNRRGLIAFANNGDKRSNTSQWFITLDRADELQNKHTLFGKVVGSTIYNVLKLNELEIDKQERPLYPPKITGIRIIENPFTDIVPRITAAERKAQHEARIEVQREAERREQRRKAKKNTGLLSFGEEAESVEAAEAAAAKRINITRPDLVDPGTPSVPEPLYESRTAEPSSSKGNGKPTSAANASREQSEEPADLAGIREKHAAQKEAAATARKQEIERMQAKLRKLDKRRAGSDDDSSDSDDAGGDKKRKRTGLSVLDQELAKYAAGRRGNRRGVRKDEDDVLSALSSFTSKIRKNAPEEEDVHETQPDDAPEAEEGGLEVDDDVGWMSHALKAVNDGNAEQIRRAETDYTVIDPRAKTRAIKEEKRRDDGRGGRHSRR</sequence>
<reference evidence="1" key="1">
    <citation type="submission" date="2023-04" db="EMBL/GenBank/DDBJ databases">
        <title>Draft Genome sequencing of Naganishia species isolated from polar environments using Oxford Nanopore Technology.</title>
        <authorList>
            <person name="Leo P."/>
            <person name="Venkateswaran K."/>
        </authorList>
    </citation>
    <scope>NUCLEOTIDE SEQUENCE</scope>
    <source>
        <strain evidence="1">MNA-CCFEE 5262</strain>
    </source>
</reference>
<organism evidence="1 2">
    <name type="scientific">Naganishia adeliensis</name>
    <dbReference type="NCBI Taxonomy" id="92952"/>
    <lineage>
        <taxon>Eukaryota</taxon>
        <taxon>Fungi</taxon>
        <taxon>Dikarya</taxon>
        <taxon>Basidiomycota</taxon>
        <taxon>Agaricomycotina</taxon>
        <taxon>Tremellomycetes</taxon>
        <taxon>Filobasidiales</taxon>
        <taxon>Filobasidiaceae</taxon>
        <taxon>Naganishia</taxon>
    </lineage>
</organism>
<protein>
    <submittedName>
        <fullName evidence="1">Uncharacterized protein</fullName>
    </submittedName>
</protein>